<sequence>MKIFIYLLIALSVGVIAYNVTVLNFNDILSEDSAIALIGIVCAACVIVLLSILLTSKAIDHKVKDKN</sequence>
<protein>
    <submittedName>
        <fullName evidence="2">Uncharacterized protein</fullName>
    </submittedName>
</protein>
<dbReference type="RefSeq" id="WP_146928546.1">
    <property type="nucleotide sequence ID" value="NZ_CBCSHZ010000002.1"/>
</dbReference>
<keyword evidence="1" id="KW-0472">Membrane</keyword>
<dbReference type="Proteomes" id="UP000321367">
    <property type="component" value="Unassembled WGS sequence"/>
</dbReference>
<keyword evidence="3" id="KW-1185">Reference proteome</keyword>
<evidence type="ECO:0000256" key="1">
    <source>
        <dbReference type="SAM" id="Phobius"/>
    </source>
</evidence>
<proteinExistence type="predicted"/>
<keyword evidence="1" id="KW-0812">Transmembrane</keyword>
<gene>
    <name evidence="2" type="ORF">ES724_01405</name>
</gene>
<comment type="caution">
    <text evidence="2">The sequence shown here is derived from an EMBL/GenBank/DDBJ whole genome shotgun (WGS) entry which is preliminary data.</text>
</comment>
<keyword evidence="1" id="KW-1133">Transmembrane helix</keyword>
<name>A0A5C6ZXR0_9FLAO</name>
<dbReference type="OrthoDB" id="1453319at2"/>
<organism evidence="2 3">
    <name type="scientific">Gillisia hiemivivida</name>
    <dbReference type="NCBI Taxonomy" id="291190"/>
    <lineage>
        <taxon>Bacteria</taxon>
        <taxon>Pseudomonadati</taxon>
        <taxon>Bacteroidota</taxon>
        <taxon>Flavobacteriia</taxon>
        <taxon>Flavobacteriales</taxon>
        <taxon>Flavobacteriaceae</taxon>
        <taxon>Gillisia</taxon>
    </lineage>
</organism>
<dbReference type="EMBL" id="VORY01000001">
    <property type="protein sequence ID" value="TXD95715.1"/>
    <property type="molecule type" value="Genomic_DNA"/>
</dbReference>
<evidence type="ECO:0000313" key="3">
    <source>
        <dbReference type="Proteomes" id="UP000321367"/>
    </source>
</evidence>
<evidence type="ECO:0000313" key="2">
    <source>
        <dbReference type="EMBL" id="TXD95715.1"/>
    </source>
</evidence>
<reference evidence="2 3" key="1">
    <citation type="submission" date="2019-08" db="EMBL/GenBank/DDBJ databases">
        <title>Genome sequence of Gillisia hiemivivida IC154 (type strain).</title>
        <authorList>
            <person name="Bowman J.P."/>
        </authorList>
    </citation>
    <scope>NUCLEOTIDE SEQUENCE [LARGE SCALE GENOMIC DNA]</scope>
    <source>
        <strain evidence="2 3">IC154</strain>
    </source>
</reference>
<accession>A0A5C6ZXR0</accession>
<dbReference type="AlphaFoldDB" id="A0A5C6ZXR0"/>
<feature type="transmembrane region" description="Helical" evidence="1">
    <location>
        <begin position="33"/>
        <end position="54"/>
    </location>
</feature>